<dbReference type="GO" id="GO:0005874">
    <property type="term" value="C:microtubule"/>
    <property type="evidence" value="ECO:0007669"/>
    <property type="project" value="UniProtKB-KW"/>
</dbReference>
<dbReference type="GO" id="GO:0005814">
    <property type="term" value="C:centriole"/>
    <property type="evidence" value="ECO:0007669"/>
    <property type="project" value="UniProtKB-SubCell"/>
</dbReference>
<dbReference type="Proteomes" id="UP000494106">
    <property type="component" value="Unassembled WGS sequence"/>
</dbReference>
<keyword evidence="8" id="KW-0539">Nucleus</keyword>
<feature type="compositionally biased region" description="Low complexity" evidence="10">
    <location>
        <begin position="552"/>
        <end position="561"/>
    </location>
</feature>
<comment type="similarity">
    <text evidence="3">Belongs to the MDM1 family.</text>
</comment>
<evidence type="ECO:0000256" key="10">
    <source>
        <dbReference type="SAM" id="MobiDB-lite"/>
    </source>
</evidence>
<evidence type="ECO:0000256" key="8">
    <source>
        <dbReference type="ARBA" id="ARBA00023242"/>
    </source>
</evidence>
<accession>A0A8S1A313</accession>
<dbReference type="OrthoDB" id="9999940at2759"/>
<evidence type="ECO:0000256" key="4">
    <source>
        <dbReference type="ARBA" id="ARBA00013508"/>
    </source>
</evidence>
<evidence type="ECO:0000256" key="5">
    <source>
        <dbReference type="ARBA" id="ARBA00022490"/>
    </source>
</evidence>
<reference evidence="11 12" key="1">
    <citation type="submission" date="2020-04" db="EMBL/GenBank/DDBJ databases">
        <authorList>
            <person name="Wallbank WR R."/>
            <person name="Pardo Diaz C."/>
            <person name="Kozak K."/>
            <person name="Martin S."/>
            <person name="Jiggins C."/>
            <person name="Moest M."/>
            <person name="Warren A I."/>
            <person name="Byers J.R.P. K."/>
            <person name="Montejo-Kovacevich G."/>
            <person name="Yen C E."/>
        </authorList>
    </citation>
    <scope>NUCLEOTIDE SEQUENCE [LARGE SCALE GENOMIC DNA]</scope>
</reference>
<gene>
    <name evidence="11" type="ORF">APLA_LOCUS9090</name>
</gene>
<feature type="region of interest" description="Disordered" evidence="10">
    <location>
        <begin position="29"/>
        <end position="165"/>
    </location>
</feature>
<dbReference type="GO" id="GO:0005634">
    <property type="term" value="C:nucleus"/>
    <property type="evidence" value="ECO:0007669"/>
    <property type="project" value="UniProtKB-SubCell"/>
</dbReference>
<feature type="compositionally biased region" description="Basic and acidic residues" evidence="10">
    <location>
        <begin position="225"/>
        <end position="235"/>
    </location>
</feature>
<dbReference type="GO" id="GO:0046600">
    <property type="term" value="P:negative regulation of centriole replication"/>
    <property type="evidence" value="ECO:0007669"/>
    <property type="project" value="InterPro"/>
</dbReference>
<feature type="compositionally biased region" description="Basic and acidic residues" evidence="10">
    <location>
        <begin position="98"/>
        <end position="121"/>
    </location>
</feature>
<dbReference type="PANTHER" id="PTHR32078:SF1">
    <property type="entry name" value="NUCLEAR PROTEIN MDM1"/>
    <property type="match status" value="1"/>
</dbReference>
<feature type="compositionally biased region" description="Gly residues" evidence="10">
    <location>
        <begin position="241"/>
        <end position="254"/>
    </location>
</feature>
<comment type="function">
    <text evidence="9">Microtubule-binding protein that negatively regulates centriole duplication. Binds to and stabilizes microtubules.</text>
</comment>
<evidence type="ECO:0000313" key="11">
    <source>
        <dbReference type="EMBL" id="CAB3242600.1"/>
    </source>
</evidence>
<comment type="subcellular location">
    <subcellularLocation>
        <location evidence="1">Cytoplasm</location>
        <location evidence="1">Cytoskeleton</location>
        <location evidence="1">Microtubule organizing center</location>
        <location evidence="1">Centrosome</location>
        <location evidence="1">Centriole</location>
    </subcellularLocation>
    <subcellularLocation>
        <location evidence="2">Nucleus</location>
    </subcellularLocation>
</comment>
<evidence type="ECO:0000313" key="12">
    <source>
        <dbReference type="Proteomes" id="UP000494106"/>
    </source>
</evidence>
<keyword evidence="6" id="KW-0493">Microtubule</keyword>
<organism evidence="11 12">
    <name type="scientific">Arctia plantaginis</name>
    <name type="common">Wood tiger moth</name>
    <name type="synonym">Phalaena plantaginis</name>
    <dbReference type="NCBI Taxonomy" id="874455"/>
    <lineage>
        <taxon>Eukaryota</taxon>
        <taxon>Metazoa</taxon>
        <taxon>Ecdysozoa</taxon>
        <taxon>Arthropoda</taxon>
        <taxon>Hexapoda</taxon>
        <taxon>Insecta</taxon>
        <taxon>Pterygota</taxon>
        <taxon>Neoptera</taxon>
        <taxon>Endopterygota</taxon>
        <taxon>Lepidoptera</taxon>
        <taxon>Glossata</taxon>
        <taxon>Ditrysia</taxon>
        <taxon>Noctuoidea</taxon>
        <taxon>Erebidae</taxon>
        <taxon>Arctiinae</taxon>
        <taxon>Arctia</taxon>
    </lineage>
</organism>
<dbReference type="InterPro" id="IPR029136">
    <property type="entry name" value="MDM1"/>
</dbReference>
<dbReference type="PANTHER" id="PTHR32078">
    <property type="entry name" value="NUCLEAR PROTEIN MDM1"/>
    <property type="match status" value="1"/>
</dbReference>
<feature type="compositionally biased region" description="Basic and acidic residues" evidence="10">
    <location>
        <begin position="340"/>
        <end position="352"/>
    </location>
</feature>
<proteinExistence type="inferred from homology"/>
<evidence type="ECO:0000256" key="3">
    <source>
        <dbReference type="ARBA" id="ARBA00010494"/>
    </source>
</evidence>
<dbReference type="AlphaFoldDB" id="A0A8S1A313"/>
<evidence type="ECO:0000256" key="9">
    <source>
        <dbReference type="ARBA" id="ARBA00045771"/>
    </source>
</evidence>
<dbReference type="GO" id="GO:0008017">
    <property type="term" value="F:microtubule binding"/>
    <property type="evidence" value="ECO:0007669"/>
    <property type="project" value="InterPro"/>
</dbReference>
<feature type="region of interest" description="Disordered" evidence="10">
    <location>
        <begin position="520"/>
        <end position="561"/>
    </location>
</feature>
<evidence type="ECO:0000256" key="6">
    <source>
        <dbReference type="ARBA" id="ARBA00022701"/>
    </source>
</evidence>
<evidence type="ECO:0000256" key="7">
    <source>
        <dbReference type="ARBA" id="ARBA00023212"/>
    </source>
</evidence>
<dbReference type="EMBL" id="CADEBC010000518">
    <property type="protein sequence ID" value="CAB3242600.1"/>
    <property type="molecule type" value="Genomic_DNA"/>
</dbReference>
<feature type="region of interest" description="Disordered" evidence="10">
    <location>
        <begin position="577"/>
        <end position="598"/>
    </location>
</feature>
<keyword evidence="5" id="KW-0963">Cytoplasm</keyword>
<name>A0A8S1A313_ARCPL</name>
<protein>
    <recommendedName>
        <fullName evidence="4">Nuclear protein MDM1</fullName>
    </recommendedName>
</protein>
<dbReference type="Pfam" id="PF15501">
    <property type="entry name" value="MDM1"/>
    <property type="match status" value="1"/>
</dbReference>
<feature type="compositionally biased region" description="Basic and acidic residues" evidence="10">
    <location>
        <begin position="441"/>
        <end position="459"/>
    </location>
</feature>
<feature type="region of interest" description="Disordered" evidence="10">
    <location>
        <begin position="216"/>
        <end position="255"/>
    </location>
</feature>
<evidence type="ECO:0000256" key="2">
    <source>
        <dbReference type="ARBA" id="ARBA00004123"/>
    </source>
</evidence>
<feature type="region of interest" description="Disordered" evidence="10">
    <location>
        <begin position="331"/>
        <end position="506"/>
    </location>
</feature>
<feature type="compositionally biased region" description="Basic and acidic residues" evidence="10">
    <location>
        <begin position="372"/>
        <end position="383"/>
    </location>
</feature>
<comment type="caution">
    <text evidence="11">The sequence shown here is derived from an EMBL/GenBank/DDBJ whole genome shotgun (WGS) entry which is preliminary data.</text>
</comment>
<keyword evidence="7" id="KW-0206">Cytoskeleton</keyword>
<evidence type="ECO:0000256" key="1">
    <source>
        <dbReference type="ARBA" id="ARBA00004114"/>
    </source>
</evidence>
<keyword evidence="12" id="KW-1185">Reference proteome</keyword>
<sequence>MERSVLAEPRHVQWASELHSEYRSTYKWHEHKEQQQQGVVKQPAPAPTPPSVLPIQRGPMEPAIPRRKKYPGVAYKTNELFDPAPADDIRPQQASAFDRARSAQRNDNDRAGRRSKSEGPRQPRWTDTVEPKATTALGDVMTVKEPEIASTEYRNQYAWPKDNTDSVPRKSISMGALKKAAAAEGLVEAEPLMNHVDGDHDDHKRYIEDYLWNGQKPGVQRGKGKSNEEASERMLGDSGRGDTGSGAVGGAGIDGGEDSATTLRAAGLQPLSLAQGDSWYREVLDLRKRAGEYKYRGWGTEMAPEHITQLYNKQIELWYQVSRRSSLSALSLASTNHKVLPRDEKDGKESKGHSPKKYRSFRSAPHQSIHAKLQETKALERSPHKTSPQKQRKKLQGQSFDEGATHDGAKTGENAAFRSPRRRPRSADPAPAAAHAKHLVNGHEPHPAPIKPTDDEIHAHRSASVAKDHFFDDSPVVKSPPEPTRVKSPEQMNMRSPDPVNWTVPLDTGKTFTVTQNVKSEIAPIHHQQMSPIRSLKKSESPTSLSKRTDKTPTTPTSLTPIDETKALDMNKVNGVNGVNGINSNELTPETPTQEPLKEKEVIKKSTEATQIAPGVVDTNVVNETPATGGLTAAEILDRARTRFDKFWGKKEEDNV</sequence>